<dbReference type="GO" id="GO:0006950">
    <property type="term" value="P:response to stress"/>
    <property type="evidence" value="ECO:0007669"/>
    <property type="project" value="UniProtKB-ARBA"/>
</dbReference>
<dbReference type="Pfam" id="PF10263">
    <property type="entry name" value="SprT-like"/>
    <property type="match status" value="1"/>
</dbReference>
<proteinExistence type="predicted"/>
<evidence type="ECO:0000313" key="3">
    <source>
        <dbReference type="Proteomes" id="UP000295565"/>
    </source>
</evidence>
<protein>
    <submittedName>
        <fullName evidence="2">SprT protein</fullName>
    </submittedName>
</protein>
<feature type="domain" description="SprT-like" evidence="1">
    <location>
        <begin position="6"/>
        <end position="154"/>
    </location>
</feature>
<dbReference type="RefSeq" id="WP_131913886.1">
    <property type="nucleotide sequence ID" value="NZ_OU594967.1"/>
</dbReference>
<name>A0A4V6NE22_9GAMM</name>
<dbReference type="AlphaFoldDB" id="A0A4V6NE22"/>
<sequence length="165" mass="19503">MHEISAACENYIRMAEKYFKRTFARPAIKVNLRGKAAGQARLDQAELRFNRILYEENRDHFIKQTVGHEVAHWIAYCLWGNVRPHGSQWQQIMQQVFNLPAIRLHTYDVGRVQGQTYPYRCNCRHYQLSTRRHRAILRGRYYLCRDCGAVLVAVEDDNVPRLPDQ</sequence>
<dbReference type="InterPro" id="IPR006640">
    <property type="entry name" value="SprT-like_domain"/>
</dbReference>
<organism evidence="2 3">
    <name type="scientific">Celerinatantimonas diazotrophica</name>
    <dbReference type="NCBI Taxonomy" id="412034"/>
    <lineage>
        <taxon>Bacteria</taxon>
        <taxon>Pseudomonadati</taxon>
        <taxon>Pseudomonadota</taxon>
        <taxon>Gammaproteobacteria</taxon>
        <taxon>Celerinatantimonadaceae</taxon>
        <taxon>Celerinatantimonas</taxon>
    </lineage>
</organism>
<evidence type="ECO:0000259" key="1">
    <source>
        <dbReference type="SMART" id="SM00731"/>
    </source>
</evidence>
<comment type="caution">
    <text evidence="2">The sequence shown here is derived from an EMBL/GenBank/DDBJ whole genome shotgun (WGS) entry which is preliminary data.</text>
</comment>
<dbReference type="PANTHER" id="PTHR38773">
    <property type="entry name" value="PROTEIN SPRT"/>
    <property type="match status" value="1"/>
</dbReference>
<dbReference type="OrthoDB" id="267364at2"/>
<dbReference type="Proteomes" id="UP000295565">
    <property type="component" value="Unassembled WGS sequence"/>
</dbReference>
<dbReference type="SMART" id="SM00731">
    <property type="entry name" value="SprT"/>
    <property type="match status" value="1"/>
</dbReference>
<gene>
    <name evidence="2" type="ORF">EV690_3144</name>
</gene>
<evidence type="ECO:0000313" key="2">
    <source>
        <dbReference type="EMBL" id="TCK46991.1"/>
    </source>
</evidence>
<dbReference type="NCBIfam" id="NF003421">
    <property type="entry name" value="PRK04860.1"/>
    <property type="match status" value="1"/>
</dbReference>
<reference evidence="2 3" key="1">
    <citation type="submission" date="2019-03" db="EMBL/GenBank/DDBJ databases">
        <title>Genomic Encyclopedia of Type Strains, Phase IV (KMG-IV): sequencing the most valuable type-strain genomes for metagenomic binning, comparative biology and taxonomic classification.</title>
        <authorList>
            <person name="Goeker M."/>
        </authorList>
    </citation>
    <scope>NUCLEOTIDE SEQUENCE [LARGE SCALE GENOMIC DNA]</scope>
    <source>
        <strain evidence="2 3">DSM 18577</strain>
    </source>
</reference>
<dbReference type="PANTHER" id="PTHR38773:SF1">
    <property type="entry name" value="PROTEIN SPRT"/>
    <property type="match status" value="1"/>
</dbReference>
<accession>A0A4V6NE22</accession>
<keyword evidence="3" id="KW-1185">Reference proteome</keyword>
<dbReference type="EMBL" id="SMGD01000016">
    <property type="protein sequence ID" value="TCK46991.1"/>
    <property type="molecule type" value="Genomic_DNA"/>
</dbReference>